<evidence type="ECO:0000259" key="4">
    <source>
        <dbReference type="Pfam" id="PF03828"/>
    </source>
</evidence>
<dbReference type="InterPro" id="IPR045862">
    <property type="entry name" value="Trf4-like"/>
</dbReference>
<sequence>MFPVPPPGFIYMPYPPMTPPVAASGSAGELGVPPSPTPGSQPHPPLLPPPHLIPYPPPPLYPHPVMSPFSGHSYNPAVIQADGNPRSIYLRHRNRVPWKLRRYVWGVVGLHEEIEDFIKFMQPTEAEQAMRDDVVWRIRQVVQDLWPSAKLETFGSYNTGLYLPDGDIDMVILGQWEQLPMWQLRNKLVERRIAREENITVIEKAVVPIIKLIESNTLVHVDISFNTSNGREAAALVKKYMAEYPNLKQLVVLLKYILNHRGLNEVWKGGLGSYALTLLVVNFLQQHSRENAKKDGENLGVLLLEFFELYGRQFNYETCGIRIRDEAGYIPIDTLRKQMNAHGTKYGPLCIEDPLNTTNDVGRSTFQWKHVQACFDHCCRKLKKALEEQPDPAMRGGTLLGHILGVPDDLLLYRRWCDTSFNPDHLLAVRKSKNSVTSSSDESE</sequence>
<keyword evidence="7" id="KW-1185">Reference proteome</keyword>
<feature type="region of interest" description="Disordered" evidence="3">
    <location>
        <begin position="23"/>
        <end position="49"/>
    </location>
</feature>
<evidence type="ECO:0000256" key="3">
    <source>
        <dbReference type="SAM" id="MobiDB-lite"/>
    </source>
</evidence>
<dbReference type="InterPro" id="IPR002058">
    <property type="entry name" value="PAP_assoc"/>
</dbReference>
<proteinExistence type="predicted"/>
<organism evidence="6 7">
    <name type="scientific">Oikopleura dioica</name>
    <name type="common">Tunicate</name>
    <dbReference type="NCBI Taxonomy" id="34765"/>
    <lineage>
        <taxon>Eukaryota</taxon>
        <taxon>Metazoa</taxon>
        <taxon>Chordata</taxon>
        <taxon>Tunicata</taxon>
        <taxon>Appendicularia</taxon>
        <taxon>Copelata</taxon>
        <taxon>Oikopleuridae</taxon>
        <taxon>Oikopleura</taxon>
    </lineage>
</organism>
<dbReference type="InterPro" id="IPR043519">
    <property type="entry name" value="NT_sf"/>
</dbReference>
<dbReference type="InterPro" id="IPR054708">
    <property type="entry name" value="MTPAP-like_central"/>
</dbReference>
<gene>
    <name evidence="6" type="ORF">OKIOD_LOCUS12033</name>
</gene>
<dbReference type="Proteomes" id="UP001158576">
    <property type="component" value="Chromosome 1"/>
</dbReference>
<evidence type="ECO:0000259" key="5">
    <source>
        <dbReference type="Pfam" id="PF22600"/>
    </source>
</evidence>
<reference evidence="6 7" key="1">
    <citation type="submission" date="2021-04" db="EMBL/GenBank/DDBJ databases">
        <authorList>
            <person name="Bliznina A."/>
        </authorList>
    </citation>
    <scope>NUCLEOTIDE SEQUENCE [LARGE SCALE GENOMIC DNA]</scope>
</reference>
<dbReference type="SUPFAM" id="SSF81631">
    <property type="entry name" value="PAP/OAS1 substrate-binding domain"/>
    <property type="match status" value="1"/>
</dbReference>
<evidence type="ECO:0000313" key="7">
    <source>
        <dbReference type="Proteomes" id="UP001158576"/>
    </source>
</evidence>
<dbReference type="Pfam" id="PF22600">
    <property type="entry name" value="MTPAP-like_central"/>
    <property type="match status" value="1"/>
</dbReference>
<dbReference type="Gene3D" id="1.10.1410.10">
    <property type="match status" value="1"/>
</dbReference>
<name>A0ABN7STM6_OIKDI</name>
<dbReference type="Gene3D" id="3.30.460.10">
    <property type="entry name" value="Beta Polymerase, domain 2"/>
    <property type="match status" value="1"/>
</dbReference>
<dbReference type="EMBL" id="OU015566">
    <property type="protein sequence ID" value="CAG5107333.1"/>
    <property type="molecule type" value="Genomic_DNA"/>
</dbReference>
<feature type="domain" description="Poly(A) RNA polymerase mitochondrial-like central palm" evidence="5">
    <location>
        <begin position="110"/>
        <end position="241"/>
    </location>
</feature>
<dbReference type="Pfam" id="PF03828">
    <property type="entry name" value="PAP_assoc"/>
    <property type="match status" value="1"/>
</dbReference>
<dbReference type="PANTHER" id="PTHR23092:SF15">
    <property type="entry name" value="INACTIVE NON-CANONICAL POLY(A) RNA POLYMERASE PROTEIN TRF4-2-RELATED"/>
    <property type="match status" value="1"/>
</dbReference>
<evidence type="ECO:0000256" key="1">
    <source>
        <dbReference type="ARBA" id="ARBA00022723"/>
    </source>
</evidence>
<evidence type="ECO:0000256" key="2">
    <source>
        <dbReference type="ARBA" id="ARBA00022842"/>
    </source>
</evidence>
<keyword evidence="2" id="KW-0460">Magnesium</keyword>
<accession>A0ABN7STM6</accession>
<feature type="domain" description="PAP-associated" evidence="4">
    <location>
        <begin position="298"/>
        <end position="359"/>
    </location>
</feature>
<evidence type="ECO:0000313" key="6">
    <source>
        <dbReference type="EMBL" id="CAG5107333.1"/>
    </source>
</evidence>
<protein>
    <submittedName>
        <fullName evidence="6">Oidioi.mRNA.OKI2018_I69.chr1.g3268.t1.cds</fullName>
    </submittedName>
</protein>
<dbReference type="SUPFAM" id="SSF81301">
    <property type="entry name" value="Nucleotidyltransferase"/>
    <property type="match status" value="1"/>
</dbReference>
<dbReference type="PANTHER" id="PTHR23092">
    <property type="entry name" value="POLY(A) RNA POLYMERASE"/>
    <property type="match status" value="1"/>
</dbReference>
<feature type="compositionally biased region" description="Pro residues" evidence="3">
    <location>
        <begin position="33"/>
        <end position="49"/>
    </location>
</feature>
<keyword evidence="1" id="KW-0479">Metal-binding</keyword>
<dbReference type="CDD" id="cd05402">
    <property type="entry name" value="NT_PAP_TUTase"/>
    <property type="match status" value="1"/>
</dbReference>